<keyword evidence="2" id="KW-1185">Reference proteome</keyword>
<organism evidence="1 2">
    <name type="scientific">Capnocytophaga felis</name>
    <dbReference type="NCBI Taxonomy" id="2267611"/>
    <lineage>
        <taxon>Bacteria</taxon>
        <taxon>Pseudomonadati</taxon>
        <taxon>Bacteroidota</taxon>
        <taxon>Flavobacteriia</taxon>
        <taxon>Flavobacteriales</taxon>
        <taxon>Flavobacteriaceae</taxon>
        <taxon>Capnocytophaga</taxon>
    </lineage>
</organism>
<reference evidence="2" key="1">
    <citation type="journal article" date="2020" name="Int. J. Syst. Evol. Microbiol.">
        <title>Capnocytophaga felis sp. nov. isolated from the feline oral cavity.</title>
        <authorList>
            <person name="Suzuki M."/>
            <person name="Umeda K."/>
            <person name="Kimura M."/>
            <person name="Imaoka K."/>
            <person name="Morikawa S."/>
            <person name="Maeda K."/>
        </authorList>
    </citation>
    <scope>NUCLEOTIDE SEQUENCE [LARGE SCALE GENOMIC DNA]</scope>
    <source>
        <strain evidence="2">KC07070</strain>
    </source>
</reference>
<comment type="caution">
    <text evidence="1">The sequence shown here is derived from an EMBL/GenBank/DDBJ whole genome shotgun (WGS) entry which is preliminary data.</text>
</comment>
<dbReference type="Proteomes" id="UP000398217">
    <property type="component" value="Unassembled WGS sequence"/>
</dbReference>
<evidence type="ECO:0000313" key="1">
    <source>
        <dbReference type="EMBL" id="GET45417.1"/>
    </source>
</evidence>
<dbReference type="EMBL" id="BLBC01000005">
    <property type="protein sequence ID" value="GET45417.1"/>
    <property type="molecule type" value="Genomic_DNA"/>
</dbReference>
<gene>
    <name evidence="1" type="ORF">RCZ01_07190</name>
</gene>
<evidence type="ECO:0008006" key="3">
    <source>
        <dbReference type="Google" id="ProtNLM"/>
    </source>
</evidence>
<evidence type="ECO:0000313" key="2">
    <source>
        <dbReference type="Proteomes" id="UP000398217"/>
    </source>
</evidence>
<accession>A0A5M4B828</accession>
<dbReference type="OrthoDB" id="1150828at2"/>
<dbReference type="RefSeq" id="WP_155284090.1">
    <property type="nucleotide sequence ID" value="NZ_BLBC01000005.1"/>
</dbReference>
<name>A0A5M4B828_9FLAO</name>
<dbReference type="AlphaFoldDB" id="A0A5M4B828"/>
<protein>
    <recommendedName>
        <fullName evidence="3">Enolase</fullName>
    </recommendedName>
</protein>
<proteinExistence type="predicted"/>
<sequence length="249" mass="28979">MNLIEDIQKLKENLNVFPKAEDIFIEKQSWLKEHFLPLISINLKEINPEWEGTILHMINPIEPYEGYIGDGTEKHHNEFTAPNWLAFRLTEDNKYEFLGKEGFFMRTTINNWNFDSEEEKHFSNLKQNYLQSIENVAKYGTLVNVRYPEYNGKPNRKNFLDSLGGEMFYGNWTTSAEEEGIPSAFKITIEYPDGDEELPNDGIQISYNNYPFHMIAEVAGHNYCGSGADAIIMLYEPVSRIILFTFDYS</sequence>